<accession>A0ACB9Q718</accession>
<reference evidence="1 2" key="1">
    <citation type="journal article" date="2022" name="DNA Res.">
        <title>Chromosomal-level genome assembly of the orchid tree Bauhinia variegata (Leguminosae; Cercidoideae) supports the allotetraploid origin hypothesis of Bauhinia.</title>
        <authorList>
            <person name="Zhong Y."/>
            <person name="Chen Y."/>
            <person name="Zheng D."/>
            <person name="Pang J."/>
            <person name="Liu Y."/>
            <person name="Luo S."/>
            <person name="Meng S."/>
            <person name="Qian L."/>
            <person name="Wei D."/>
            <person name="Dai S."/>
            <person name="Zhou R."/>
        </authorList>
    </citation>
    <scope>NUCLEOTIDE SEQUENCE [LARGE SCALE GENOMIC DNA]</scope>
    <source>
        <strain evidence="1">BV-YZ2020</strain>
    </source>
</reference>
<name>A0ACB9Q718_BAUVA</name>
<keyword evidence="2" id="KW-1185">Reference proteome</keyword>
<comment type="caution">
    <text evidence="1">The sequence shown here is derived from an EMBL/GenBank/DDBJ whole genome shotgun (WGS) entry which is preliminary data.</text>
</comment>
<sequence length="72" mass="8288">MIEFPQFLSESHFRFLDLTCKDQMSPSFCVRASYQLTSPSLSGIKFNQKEMDNCVGRCLKNDMISLKCALRT</sequence>
<proteinExistence type="predicted"/>
<organism evidence="1 2">
    <name type="scientific">Bauhinia variegata</name>
    <name type="common">Purple orchid tree</name>
    <name type="synonym">Phanera variegata</name>
    <dbReference type="NCBI Taxonomy" id="167791"/>
    <lineage>
        <taxon>Eukaryota</taxon>
        <taxon>Viridiplantae</taxon>
        <taxon>Streptophyta</taxon>
        <taxon>Embryophyta</taxon>
        <taxon>Tracheophyta</taxon>
        <taxon>Spermatophyta</taxon>
        <taxon>Magnoliopsida</taxon>
        <taxon>eudicotyledons</taxon>
        <taxon>Gunneridae</taxon>
        <taxon>Pentapetalae</taxon>
        <taxon>rosids</taxon>
        <taxon>fabids</taxon>
        <taxon>Fabales</taxon>
        <taxon>Fabaceae</taxon>
        <taxon>Cercidoideae</taxon>
        <taxon>Cercideae</taxon>
        <taxon>Bauhiniinae</taxon>
        <taxon>Bauhinia</taxon>
    </lineage>
</organism>
<gene>
    <name evidence="1" type="ORF">L6164_000748</name>
</gene>
<dbReference type="EMBL" id="CM039426">
    <property type="protein sequence ID" value="KAI4356755.1"/>
    <property type="molecule type" value="Genomic_DNA"/>
</dbReference>
<evidence type="ECO:0000313" key="2">
    <source>
        <dbReference type="Proteomes" id="UP000828941"/>
    </source>
</evidence>
<evidence type="ECO:0000313" key="1">
    <source>
        <dbReference type="EMBL" id="KAI4356755.1"/>
    </source>
</evidence>
<dbReference type="Proteomes" id="UP000828941">
    <property type="component" value="Chromosome 1"/>
</dbReference>
<protein>
    <submittedName>
        <fullName evidence="1">Uncharacterized protein</fullName>
    </submittedName>
</protein>